<feature type="non-terminal residue" evidence="1">
    <location>
        <position position="1"/>
    </location>
</feature>
<reference evidence="1" key="2">
    <citation type="journal article" date="2015" name="J. Proteomics">
        <title>Sexual differences in the sialomes of the zebra tick, Rhipicephalus pulchellus.</title>
        <authorList>
            <person name="Tan A.W."/>
            <person name="Francischetti I.M."/>
            <person name="Slovak M."/>
            <person name="Kini R.M."/>
            <person name="Ribeiro J.M."/>
        </authorList>
    </citation>
    <scope>NUCLEOTIDE SEQUENCE</scope>
    <source>
        <tissue evidence="1">Salivary gland</tissue>
    </source>
</reference>
<feature type="non-terminal residue" evidence="1">
    <location>
        <position position="219"/>
    </location>
</feature>
<proteinExistence type="evidence at transcript level"/>
<accession>L7MI18</accession>
<reference evidence="1" key="1">
    <citation type="submission" date="2012-11" db="EMBL/GenBank/DDBJ databases">
        <authorList>
            <person name="Lucero-Rivera Y.E."/>
            <person name="Tovar-Ramirez D."/>
        </authorList>
    </citation>
    <scope>NUCLEOTIDE SEQUENCE</scope>
    <source>
        <tissue evidence="1">Salivary gland</tissue>
    </source>
</reference>
<dbReference type="AlphaFoldDB" id="L7MI18"/>
<name>L7MI18_RHIPC</name>
<protein>
    <submittedName>
        <fullName evidence="1">Putative da-p36 protein</fullName>
    </submittedName>
</protein>
<sequence>SASSSICLGQKSSAQVLFSYFVFLLDQSASPKEHENNDSHGISSTHGSTRMVNLTQNAEEFIKAQVGGRGKLKTLSFDGGFRLQSEPPVKAKVNTLIYGARFKYPAKFEKTKCKDKFIWHINKGIVSPLNLMVNVTVRVISKNQTQTVTLDLNGASTIMWSPENVVPTYRKMPEAVVKQKCKFSAETTFEGYVAYALEEVRGDTPKNNAFNVVYLKNDS</sequence>
<organism evidence="1">
    <name type="scientific">Rhipicephalus pulchellus</name>
    <name type="common">Yellow backed tick</name>
    <name type="synonym">Dermacentor pulchellus</name>
    <dbReference type="NCBI Taxonomy" id="72859"/>
    <lineage>
        <taxon>Eukaryota</taxon>
        <taxon>Metazoa</taxon>
        <taxon>Ecdysozoa</taxon>
        <taxon>Arthropoda</taxon>
        <taxon>Chelicerata</taxon>
        <taxon>Arachnida</taxon>
        <taxon>Acari</taxon>
        <taxon>Parasitiformes</taxon>
        <taxon>Ixodida</taxon>
        <taxon>Ixodoidea</taxon>
        <taxon>Ixodidae</taxon>
        <taxon>Rhipicephalinae</taxon>
        <taxon>Rhipicephalus</taxon>
        <taxon>Rhipicephalus</taxon>
    </lineage>
</organism>
<evidence type="ECO:0000313" key="1">
    <source>
        <dbReference type="EMBL" id="JAA63610.1"/>
    </source>
</evidence>
<dbReference type="EMBL" id="GACK01001424">
    <property type="protein sequence ID" value="JAA63610.1"/>
    <property type="molecule type" value="mRNA"/>
</dbReference>